<evidence type="ECO:0000313" key="2">
    <source>
        <dbReference type="Proteomes" id="UP001199106"/>
    </source>
</evidence>
<dbReference type="EMBL" id="JAANER010000009">
    <property type="protein sequence ID" value="KAG9185965.1"/>
    <property type="molecule type" value="Genomic_DNA"/>
</dbReference>
<gene>
    <name evidence="1" type="ORF">G6011_02521</name>
</gene>
<evidence type="ECO:0000313" key="1">
    <source>
        <dbReference type="EMBL" id="KAG9185965.1"/>
    </source>
</evidence>
<protein>
    <submittedName>
        <fullName evidence="1">Uncharacterized protein</fullName>
    </submittedName>
</protein>
<proteinExistence type="predicted"/>
<keyword evidence="2" id="KW-1185">Reference proteome</keyword>
<sequence>MSWSDDSNSGYADSWAHDESDYGYHDWDNIWHAYEEIFPLEFLPFRNLCEIATGFLDTQKGYPLYDAAMIEFIAIAEAGVGATAWIYELKFHRFLELSPELRLEVYVHGLENARRDGTLAKQLHVDRFSNPCCIWRWPGELIVCDRHSEDELPTARFAPWLPDIAFASKQVLGEVTICMLSTTEWFDFKYEEHKPFKIVRWFTDFLVTFPTIMVNDMATTEAFASIKRICFPHESKYNERRVGRVVDEKNPDITLMLKCTKLETIAMVFNYRQLIGGHWAGDPRDLDDFLDFFHFGPMLEHKSIQNVYLEGVYPRYGEGRTMVCLYEFGKWLVKGFRKRSREVNVHVYTRRGPFMGRHVGPKLVVDEEVAKVVQR</sequence>
<organism evidence="1 2">
    <name type="scientific">Alternaria panax</name>
    <dbReference type="NCBI Taxonomy" id="48097"/>
    <lineage>
        <taxon>Eukaryota</taxon>
        <taxon>Fungi</taxon>
        <taxon>Dikarya</taxon>
        <taxon>Ascomycota</taxon>
        <taxon>Pezizomycotina</taxon>
        <taxon>Dothideomycetes</taxon>
        <taxon>Pleosporomycetidae</taxon>
        <taxon>Pleosporales</taxon>
        <taxon>Pleosporineae</taxon>
        <taxon>Pleosporaceae</taxon>
        <taxon>Alternaria</taxon>
        <taxon>Alternaria sect. Panax</taxon>
    </lineage>
</organism>
<name>A0AAD4F9S7_9PLEO</name>
<comment type="caution">
    <text evidence="1">The sequence shown here is derived from an EMBL/GenBank/DDBJ whole genome shotgun (WGS) entry which is preliminary data.</text>
</comment>
<dbReference type="AlphaFoldDB" id="A0AAD4F9S7"/>
<dbReference type="Proteomes" id="UP001199106">
    <property type="component" value="Unassembled WGS sequence"/>
</dbReference>
<accession>A0AAD4F9S7</accession>
<reference evidence="1" key="1">
    <citation type="submission" date="2021-07" db="EMBL/GenBank/DDBJ databases">
        <title>Genome Resource of American Ginseng Black Spot Pathogen Alternaria panax.</title>
        <authorList>
            <person name="Qiu C."/>
            <person name="Wang W."/>
            <person name="Liu Z."/>
        </authorList>
    </citation>
    <scope>NUCLEOTIDE SEQUENCE</scope>
    <source>
        <strain evidence="1">BNCC115425</strain>
    </source>
</reference>